<evidence type="ECO:0000256" key="6">
    <source>
        <dbReference type="HAMAP-Rule" id="MF_00031"/>
    </source>
</evidence>
<comment type="similarity">
    <text evidence="6">Belongs to the RuvA family.</text>
</comment>
<comment type="subcellular location">
    <subcellularLocation>
        <location evidence="6">Cytoplasm</location>
    </subcellularLocation>
</comment>
<dbReference type="Pfam" id="PF07499">
    <property type="entry name" value="RuvA_C"/>
    <property type="match status" value="1"/>
</dbReference>
<keyword evidence="10" id="KW-1185">Reference proteome</keyword>
<evidence type="ECO:0000256" key="2">
    <source>
        <dbReference type="ARBA" id="ARBA00022763"/>
    </source>
</evidence>
<name>A0ABU4WBF5_9FUSO</name>
<dbReference type="InterPro" id="IPR013849">
    <property type="entry name" value="DNA_helicase_Holl-junc_RuvA_I"/>
</dbReference>
<proteinExistence type="inferred from homology"/>
<evidence type="ECO:0000259" key="7">
    <source>
        <dbReference type="Pfam" id="PF01330"/>
    </source>
</evidence>
<evidence type="ECO:0000256" key="5">
    <source>
        <dbReference type="ARBA" id="ARBA00023204"/>
    </source>
</evidence>
<feature type="domain" description="Holliday junction DNA helicase RuvA C-terminal" evidence="8">
    <location>
        <begin position="152"/>
        <end position="195"/>
    </location>
</feature>
<dbReference type="Pfam" id="PF14520">
    <property type="entry name" value="HHH_5"/>
    <property type="match status" value="1"/>
</dbReference>
<keyword evidence="3 6" id="KW-0238">DNA-binding</keyword>
<dbReference type="Gene3D" id="2.40.50.140">
    <property type="entry name" value="Nucleic acid-binding proteins"/>
    <property type="match status" value="1"/>
</dbReference>
<comment type="caution">
    <text evidence="6">Lacks conserved residue(s) required for the propagation of feature annotation.</text>
</comment>
<keyword evidence="9" id="KW-0378">Hydrolase</keyword>
<evidence type="ECO:0000256" key="4">
    <source>
        <dbReference type="ARBA" id="ARBA00023172"/>
    </source>
</evidence>
<evidence type="ECO:0000313" key="9">
    <source>
        <dbReference type="EMBL" id="MDX8335725.1"/>
    </source>
</evidence>
<dbReference type="HAMAP" id="MF_00031">
    <property type="entry name" value="DNA_HJ_migration_RuvA"/>
    <property type="match status" value="1"/>
</dbReference>
<comment type="caution">
    <text evidence="9">The sequence shown here is derived from an EMBL/GenBank/DDBJ whole genome shotgun (WGS) entry which is preliminary data.</text>
</comment>
<dbReference type="InterPro" id="IPR000085">
    <property type="entry name" value="RuvA"/>
</dbReference>
<dbReference type="SUPFAM" id="SSF50249">
    <property type="entry name" value="Nucleic acid-binding proteins"/>
    <property type="match status" value="1"/>
</dbReference>
<feature type="region of interest" description="Domain III" evidence="6">
    <location>
        <begin position="151"/>
        <end position="199"/>
    </location>
</feature>
<evidence type="ECO:0000256" key="1">
    <source>
        <dbReference type="ARBA" id="ARBA00022490"/>
    </source>
</evidence>
<evidence type="ECO:0000313" key="10">
    <source>
        <dbReference type="Proteomes" id="UP001279681"/>
    </source>
</evidence>
<feature type="domain" description="DNA helicase Holliday junction RuvA type" evidence="7">
    <location>
        <begin position="1"/>
        <end position="59"/>
    </location>
</feature>
<organism evidence="9 10">
    <name type="scientific">Candidatus Cetobacterium colombiensis</name>
    <dbReference type="NCBI Taxonomy" id="3073100"/>
    <lineage>
        <taxon>Bacteria</taxon>
        <taxon>Fusobacteriati</taxon>
        <taxon>Fusobacteriota</taxon>
        <taxon>Fusobacteriia</taxon>
        <taxon>Fusobacteriales</taxon>
        <taxon>Fusobacteriaceae</taxon>
        <taxon>Cetobacterium</taxon>
    </lineage>
</organism>
<accession>A0ABU4WBF5</accession>
<keyword evidence="5 6" id="KW-0234">DNA repair</keyword>
<reference evidence="10" key="1">
    <citation type="submission" date="2023-07" db="EMBL/GenBank/DDBJ databases">
        <authorList>
            <person name="Colorado M.A."/>
            <person name="Villamil L.M."/>
            <person name="Melo J.F."/>
            <person name="Rodriguez J.A."/>
            <person name="Ruiz R.Y."/>
        </authorList>
    </citation>
    <scope>NUCLEOTIDE SEQUENCE [LARGE SCALE GENOMIC DNA]</scope>
    <source>
        <strain evidence="10">C33</strain>
    </source>
</reference>
<sequence length="199" mass="22688">MFEYLNGTIKVKKPEYLAIDVNGVGYRVYITLKTYDKVQIGDKKELYIYNVIKEDAFKLVGFLEERERTLFEMLIGINGIGLSLALSIMSTFSIDNIREIVLNEDFKTLKRVPKLGEKKSKQIIIDLNNKIKTLNLMSMEDPTGDMLNSAIEEELYLALESLGYSKKEIDSLVSKDELNSYSSLEDAIKGVLKKIQLRG</sequence>
<dbReference type="InterPro" id="IPR011114">
    <property type="entry name" value="RuvA_C"/>
</dbReference>
<dbReference type="InterPro" id="IPR012340">
    <property type="entry name" value="NA-bd_OB-fold"/>
</dbReference>
<dbReference type="EMBL" id="JAVIKH010000004">
    <property type="protein sequence ID" value="MDX8335725.1"/>
    <property type="molecule type" value="Genomic_DNA"/>
</dbReference>
<comment type="subunit">
    <text evidence="6">Homotetramer. Forms an RuvA(8)-RuvB(12)-Holliday junction (HJ) complex. HJ DNA is sandwiched between 2 RuvA tetramers; dsDNA enters through RuvA and exits via RuvB. An RuvB hexamer assembles on each DNA strand where it exits the tetramer. Each RuvB hexamer is contacted by two RuvA subunits (via domain III) on 2 adjacent RuvB subunits; this complex drives branch migration. In the full resolvosome a probable DNA-RuvA(4)-RuvB(12)-RuvC(2) complex forms which resolves the HJ.</text>
</comment>
<dbReference type="CDD" id="cd14332">
    <property type="entry name" value="UBA_RuvA_C"/>
    <property type="match status" value="1"/>
</dbReference>
<dbReference type="InterPro" id="IPR010994">
    <property type="entry name" value="RuvA_2-like"/>
</dbReference>
<keyword evidence="2 6" id="KW-0227">DNA damage</keyword>
<evidence type="ECO:0000259" key="8">
    <source>
        <dbReference type="Pfam" id="PF07499"/>
    </source>
</evidence>
<comment type="function">
    <text evidence="6">The RuvA-RuvB-RuvC complex processes Holliday junction (HJ) DNA during genetic recombination and DNA repair, while the RuvA-RuvB complex plays an important role in the rescue of blocked DNA replication forks via replication fork reversal (RFR). RuvA specifically binds to HJ cruciform DNA, conferring on it an open structure. The RuvB hexamer acts as an ATP-dependent pump, pulling dsDNA into and through the RuvAB complex. HJ branch migration allows RuvC to scan DNA until it finds its consensus sequence, where it cleaves and resolves the cruciform DNA.</text>
</comment>
<comment type="domain">
    <text evidence="6">Has three domains with a flexible linker between the domains II and III and assumes an 'L' shape. Domain III is highly mobile and contacts RuvB.</text>
</comment>
<gene>
    <name evidence="6 9" type="primary">ruvA</name>
    <name evidence="9" type="ORF">RFV38_04265</name>
</gene>
<dbReference type="Proteomes" id="UP001279681">
    <property type="component" value="Unassembled WGS sequence"/>
</dbReference>
<dbReference type="GO" id="GO:0003678">
    <property type="term" value="F:DNA helicase activity"/>
    <property type="evidence" value="ECO:0007669"/>
    <property type="project" value="UniProtKB-EC"/>
</dbReference>
<dbReference type="SUPFAM" id="SSF47781">
    <property type="entry name" value="RuvA domain 2-like"/>
    <property type="match status" value="1"/>
</dbReference>
<dbReference type="Gene3D" id="1.10.150.20">
    <property type="entry name" value="5' to 3' exonuclease, C-terminal subdomain"/>
    <property type="match status" value="1"/>
</dbReference>
<dbReference type="NCBIfam" id="TIGR00084">
    <property type="entry name" value="ruvA"/>
    <property type="match status" value="1"/>
</dbReference>
<dbReference type="GO" id="GO:0016787">
    <property type="term" value="F:hydrolase activity"/>
    <property type="evidence" value="ECO:0007669"/>
    <property type="project" value="UniProtKB-KW"/>
</dbReference>
<evidence type="ECO:0000256" key="3">
    <source>
        <dbReference type="ARBA" id="ARBA00023125"/>
    </source>
</evidence>
<protein>
    <recommendedName>
        <fullName evidence="6">Holliday junction branch migration complex subunit RuvA</fullName>
    </recommendedName>
</protein>
<keyword evidence="4 6" id="KW-0233">DNA recombination</keyword>
<dbReference type="Pfam" id="PF01330">
    <property type="entry name" value="RuvA_N"/>
    <property type="match status" value="1"/>
</dbReference>
<dbReference type="RefSeq" id="WP_320313131.1">
    <property type="nucleotide sequence ID" value="NZ_JAVIKH010000004.1"/>
</dbReference>
<keyword evidence="1 6" id="KW-0963">Cytoplasm</keyword>